<dbReference type="EMBL" id="JBHSBI010000013">
    <property type="protein sequence ID" value="MFC4010701.1"/>
    <property type="molecule type" value="Genomic_DNA"/>
</dbReference>
<proteinExistence type="inferred from homology"/>
<dbReference type="RefSeq" id="WP_379530696.1">
    <property type="nucleotide sequence ID" value="NZ_JBHSBI010000013.1"/>
</dbReference>
<evidence type="ECO:0000256" key="3">
    <source>
        <dbReference type="ARBA" id="ARBA00022801"/>
    </source>
</evidence>
<protein>
    <submittedName>
        <fullName evidence="5">Alpha/beta hydrolase</fullName>
    </submittedName>
</protein>
<dbReference type="SUPFAM" id="SSF53474">
    <property type="entry name" value="alpha/beta-Hydrolases"/>
    <property type="match status" value="1"/>
</dbReference>
<comment type="similarity">
    <text evidence="1">Belongs to the peptidase S33 family.</text>
</comment>
<organism evidence="5 6">
    <name type="scientific">Nonomuraea purpurea</name>
    <dbReference type="NCBI Taxonomy" id="1849276"/>
    <lineage>
        <taxon>Bacteria</taxon>
        <taxon>Bacillati</taxon>
        <taxon>Actinomycetota</taxon>
        <taxon>Actinomycetes</taxon>
        <taxon>Streptosporangiales</taxon>
        <taxon>Streptosporangiaceae</taxon>
        <taxon>Nonomuraea</taxon>
    </lineage>
</organism>
<dbReference type="GO" id="GO:0016787">
    <property type="term" value="F:hydrolase activity"/>
    <property type="evidence" value="ECO:0007669"/>
    <property type="project" value="UniProtKB-KW"/>
</dbReference>
<keyword evidence="2" id="KW-0732">Signal</keyword>
<evidence type="ECO:0000259" key="4">
    <source>
        <dbReference type="Pfam" id="PF00561"/>
    </source>
</evidence>
<keyword evidence="3 5" id="KW-0378">Hydrolase</keyword>
<evidence type="ECO:0000256" key="1">
    <source>
        <dbReference type="ARBA" id="ARBA00010088"/>
    </source>
</evidence>
<dbReference type="InterPro" id="IPR029058">
    <property type="entry name" value="AB_hydrolase_fold"/>
</dbReference>
<dbReference type="PANTHER" id="PTHR43248">
    <property type="entry name" value="2-SUCCINYL-6-HYDROXY-2,4-CYCLOHEXADIENE-1-CARBOXYLATE SYNTHASE"/>
    <property type="match status" value="1"/>
</dbReference>
<dbReference type="Gene3D" id="3.40.50.1820">
    <property type="entry name" value="alpha/beta hydrolase"/>
    <property type="match status" value="1"/>
</dbReference>
<reference evidence="6" key="1">
    <citation type="journal article" date="2019" name="Int. J. Syst. Evol. Microbiol.">
        <title>The Global Catalogue of Microorganisms (GCM) 10K type strain sequencing project: providing services to taxonomists for standard genome sequencing and annotation.</title>
        <authorList>
            <consortium name="The Broad Institute Genomics Platform"/>
            <consortium name="The Broad Institute Genome Sequencing Center for Infectious Disease"/>
            <person name="Wu L."/>
            <person name="Ma J."/>
        </authorList>
    </citation>
    <scope>NUCLEOTIDE SEQUENCE [LARGE SCALE GENOMIC DNA]</scope>
    <source>
        <strain evidence="6">TBRC 1276</strain>
    </source>
</reference>
<evidence type="ECO:0000313" key="5">
    <source>
        <dbReference type="EMBL" id="MFC4010701.1"/>
    </source>
</evidence>
<accession>A0ABV8G9N5</accession>
<name>A0ABV8G9N5_9ACTN</name>
<evidence type="ECO:0000256" key="2">
    <source>
        <dbReference type="ARBA" id="ARBA00022729"/>
    </source>
</evidence>
<dbReference type="InterPro" id="IPR051601">
    <property type="entry name" value="Serine_prot/Carboxylest_S33"/>
</dbReference>
<dbReference type="Pfam" id="PF00561">
    <property type="entry name" value="Abhydrolase_1"/>
    <property type="match status" value="1"/>
</dbReference>
<dbReference type="Proteomes" id="UP001595851">
    <property type="component" value="Unassembled WGS sequence"/>
</dbReference>
<comment type="caution">
    <text evidence="5">The sequence shown here is derived from an EMBL/GenBank/DDBJ whole genome shotgun (WGS) entry which is preliminary data.</text>
</comment>
<keyword evidence="6" id="KW-1185">Reference proteome</keyword>
<feature type="domain" description="AB hydrolase-1" evidence="4">
    <location>
        <begin position="83"/>
        <end position="466"/>
    </location>
</feature>
<gene>
    <name evidence="5" type="ORF">ACFOY2_25965</name>
</gene>
<sequence>MVERSAPSKTAPDAALQRYYAQELKWEDCADFATNAREAEILGKAAAECAWLRVPLDYEDPKGDTAAVAVLRVAARGESQGSLVFNPGGPGGSGTLGAVAAASAMGKSRITERFDVVGFDPRGVGATDPAADCYSKDGKTRGDAVFPLLAMNAALTEEDTRAVLERCAKGSGGKAALAQMGTRTTARDMDVLRAALGDEKLTMLGQSYGTRLGAVYAEQFPERVRAMILDGAFDPQLGTIERRLSAYAGFQAAFEAMAATCAAKAECPLGTDRKAWTSTFQSIVQPLGEQPVPALDQELDFDEALGGVMAGLYSPDAWPTVISGIAEVQKKGRGDQLLQLVYDLEGGDPDAQVNGNLSEALFAINCMDEKRLTPQDVARLRTMTNKVAPFMNPGGDVTEGARDGCEFWPADPTLGIPYAQDVEGLPNTLVVSITGDPTTPHKGAISLADTLGSALLTVKGEGHTIVASGANPCVDKIAADYLIDLELPAEMPTCSVKAPAAQ</sequence>
<dbReference type="InterPro" id="IPR000073">
    <property type="entry name" value="AB_hydrolase_1"/>
</dbReference>
<evidence type="ECO:0000313" key="6">
    <source>
        <dbReference type="Proteomes" id="UP001595851"/>
    </source>
</evidence>
<dbReference type="PANTHER" id="PTHR43248:SF29">
    <property type="entry name" value="TRIPEPTIDYL AMINOPEPTIDASE"/>
    <property type="match status" value="1"/>
</dbReference>